<gene>
    <name evidence="1" type="ORF">CLV67_103415</name>
</gene>
<sequence>MAVTTEPPWLNKAAGTAARNGTTSHTINFGFTSTSGSLLVVFIHGAVTNTASGWTKQAGPVATGECSLFTKTSAGDSSITVTHNGSNYPVNYVIYEFPTGSTVTGVDSTTGSNDTLVGLTGLSGAAQVTIAAIGRVAIGSETGASATWPGSLVEDADAFVAASGTDGSYFTVGHQINVTASTWSPTVSISYTGAWGNGQRETISAVFDVAAASTPVTGAAALAVTATLAAGANRVAVAGAATAATATVTAGATGMRPAQAALAATATLATGAGRTAQPTAALPVTVTLAATTAATKPTSAGIAATVTLTAGADTGTAPQTAAAALAATATLAAGATRLQPAGAALAVTAALAAASQRTAVAAASLAATATLTAGAMPARQALAALPALATLTASATAGGKITYRPNAGTTARPYAGITLRP</sequence>
<comment type="caution">
    <text evidence="1">The sequence shown here is derived from an EMBL/GenBank/DDBJ whole genome shotgun (WGS) entry which is preliminary data.</text>
</comment>
<evidence type="ECO:0000313" key="2">
    <source>
        <dbReference type="Proteomes" id="UP000239415"/>
    </source>
</evidence>
<reference evidence="1 2" key="1">
    <citation type="submission" date="2018-03" db="EMBL/GenBank/DDBJ databases">
        <title>Genomic Encyclopedia of Archaeal and Bacterial Type Strains, Phase II (KMG-II): from individual species to whole genera.</title>
        <authorList>
            <person name="Goeker M."/>
        </authorList>
    </citation>
    <scope>NUCLEOTIDE SEQUENCE [LARGE SCALE GENOMIC DNA]</scope>
    <source>
        <strain evidence="1 2">DSM 43146</strain>
    </source>
</reference>
<evidence type="ECO:0000313" key="1">
    <source>
        <dbReference type="EMBL" id="PRX23666.1"/>
    </source>
</evidence>
<dbReference type="RefSeq" id="WP_106316832.1">
    <property type="nucleotide sequence ID" value="NZ_BOMO01000042.1"/>
</dbReference>
<dbReference type="Proteomes" id="UP000239415">
    <property type="component" value="Unassembled WGS sequence"/>
</dbReference>
<protein>
    <submittedName>
        <fullName evidence="1">Uncharacterized protein</fullName>
    </submittedName>
</protein>
<organism evidence="1 2">
    <name type="scientific">Actinoplanes italicus</name>
    <dbReference type="NCBI Taxonomy" id="113567"/>
    <lineage>
        <taxon>Bacteria</taxon>
        <taxon>Bacillati</taxon>
        <taxon>Actinomycetota</taxon>
        <taxon>Actinomycetes</taxon>
        <taxon>Micromonosporales</taxon>
        <taxon>Micromonosporaceae</taxon>
        <taxon>Actinoplanes</taxon>
    </lineage>
</organism>
<dbReference type="EMBL" id="PVMZ01000003">
    <property type="protein sequence ID" value="PRX23666.1"/>
    <property type="molecule type" value="Genomic_DNA"/>
</dbReference>
<name>A0A2T0KK20_9ACTN</name>
<proteinExistence type="predicted"/>
<dbReference type="AlphaFoldDB" id="A0A2T0KK20"/>
<accession>A0A2T0KK20</accession>
<keyword evidence="2" id="KW-1185">Reference proteome</keyword>